<name>A0A650CWM9_ACIAM</name>
<accession>A0A650CWM9</accession>
<keyword evidence="4 5" id="KW-0472">Membrane</keyword>
<protein>
    <submittedName>
        <fullName evidence="8">Amino acid permease</fullName>
    </submittedName>
</protein>
<gene>
    <name evidence="8" type="ORF">D1866_09680</name>
    <name evidence="7" type="ORF">GFB69_01120</name>
</gene>
<keyword evidence="9" id="KW-1185">Reference proteome</keyword>
<feature type="transmembrane region" description="Helical" evidence="5">
    <location>
        <begin position="153"/>
        <end position="172"/>
    </location>
</feature>
<evidence type="ECO:0000313" key="7">
    <source>
        <dbReference type="EMBL" id="MQL54398.1"/>
    </source>
</evidence>
<evidence type="ECO:0000256" key="5">
    <source>
        <dbReference type="SAM" id="Phobius"/>
    </source>
</evidence>
<dbReference type="EMBL" id="CP045482">
    <property type="protein sequence ID" value="QGR22220.1"/>
    <property type="molecule type" value="Genomic_DNA"/>
</dbReference>
<dbReference type="Gene3D" id="1.20.1740.10">
    <property type="entry name" value="Amino acid/polyamine transporter I"/>
    <property type="match status" value="1"/>
</dbReference>
<feature type="domain" description="Amino acid permease/ SLC12A" evidence="6">
    <location>
        <begin position="33"/>
        <end position="501"/>
    </location>
</feature>
<dbReference type="Pfam" id="PF00324">
    <property type="entry name" value="AA_permease"/>
    <property type="match status" value="1"/>
</dbReference>
<feature type="transmembrane region" description="Helical" evidence="5">
    <location>
        <begin position="442"/>
        <end position="461"/>
    </location>
</feature>
<feature type="transmembrane region" description="Helical" evidence="5">
    <location>
        <begin position="333"/>
        <end position="363"/>
    </location>
</feature>
<dbReference type="GeneID" id="42780003"/>
<sequence>MAKSTKSPFVRESSGLVREFGILDSLWFNVALLGLLFSTYYISSTSPLVGGNPLIGVILPLIGFFLVGYTFSYIGTKVPRTAADYIYVSRYFHPALGFVGNAGYYAATVFMFMGITGITLQTFGLIPLLDIIGFYSGNMSLIDIADTISSNTYLIMGIGAIEIIIMGILPIFGNKVYRALQSIIIPLVFIVAILMIIIEITVPSNVALSRLNSFLAEYNTSVSEINSANITVPSYNSFINSLSLNPVYVVAFSYIINTVYIAGEVKNVKRSLSISIMATLVISAVLMTLATVLEYSQWGYSFISKFLSLSVAGQISAPTPYLDLLEGIASGNVYLGALFTIVSILQLLMYLAAASFVGSRLLLSYAIDRILPDFVADVNEKLHVPMKAIGISTATGLAGLIVFSLPVTSAFAFVLSSVATALLLLFPMTVVSLAVVRKGDKIAKIIAGIAIPYLIFTLYQYLTVPALGANTTLGYTLLAGTIAFLFALFYISKYVRRKQGVDLDMIFREIPPE</sequence>
<keyword evidence="3 5" id="KW-1133">Transmembrane helix</keyword>
<reference evidence="8 9" key="2">
    <citation type="submission" date="2019-10" db="EMBL/GenBank/DDBJ databases">
        <title>Genome Sequences from Six Type Strain Members of the Archaeal Family Sulfolobaceae: Acidianus ambivalens, Acidianus infernus, Metallosphaera prunae, Stygiolobus azoricus, Sulfolobus metallicus, and Sulfurisphaera ohwakuensis.</title>
        <authorList>
            <person name="Counts J.A."/>
            <person name="Kelly R.M."/>
        </authorList>
    </citation>
    <scope>NUCLEOTIDE SEQUENCE [LARGE SCALE GENOMIC DNA]</scope>
    <source>
        <strain evidence="8 9">LEI 10</strain>
    </source>
</reference>
<evidence type="ECO:0000256" key="2">
    <source>
        <dbReference type="ARBA" id="ARBA00022692"/>
    </source>
</evidence>
<evidence type="ECO:0000256" key="3">
    <source>
        <dbReference type="ARBA" id="ARBA00022989"/>
    </source>
</evidence>
<dbReference type="PANTHER" id="PTHR42770:SF7">
    <property type="entry name" value="MEMBRANE PROTEIN"/>
    <property type="match status" value="1"/>
</dbReference>
<organism evidence="8 9">
    <name type="scientific">Acidianus ambivalens</name>
    <name type="common">Desulfurolobus ambivalens</name>
    <dbReference type="NCBI Taxonomy" id="2283"/>
    <lineage>
        <taxon>Archaea</taxon>
        <taxon>Thermoproteota</taxon>
        <taxon>Thermoprotei</taxon>
        <taxon>Sulfolobales</taxon>
        <taxon>Sulfolobaceae</taxon>
        <taxon>Acidianus</taxon>
    </lineage>
</organism>
<evidence type="ECO:0000313" key="8">
    <source>
        <dbReference type="EMBL" id="QGR22220.1"/>
    </source>
</evidence>
<dbReference type="AlphaFoldDB" id="A0A650CWM9"/>
<evidence type="ECO:0000313" key="9">
    <source>
        <dbReference type="Proteomes" id="UP000426328"/>
    </source>
</evidence>
<dbReference type="KEGG" id="aamb:D1866_09680"/>
<feature type="transmembrane region" description="Helical" evidence="5">
    <location>
        <begin position="21"/>
        <end position="42"/>
    </location>
</feature>
<evidence type="ECO:0000313" key="10">
    <source>
        <dbReference type="Proteomes" id="UP000474054"/>
    </source>
</evidence>
<feature type="transmembrane region" description="Helical" evidence="5">
    <location>
        <begin position="54"/>
        <end position="74"/>
    </location>
</feature>
<dbReference type="EMBL" id="WHYS01000001">
    <property type="protein sequence ID" value="MQL54398.1"/>
    <property type="molecule type" value="Genomic_DNA"/>
</dbReference>
<reference evidence="7 10" key="1">
    <citation type="submission" date="2019-10" db="EMBL/GenBank/DDBJ databases">
        <title>Comparative genomics of sulfur disproportionating microorganisms.</title>
        <authorList>
            <person name="Ward L.M."/>
            <person name="Bertran E."/>
            <person name="Johnston D."/>
        </authorList>
    </citation>
    <scope>NUCLEOTIDE SEQUENCE [LARGE SCALE GENOMIC DNA]</scope>
    <source>
        <strain evidence="7 10">DSM 3772</strain>
    </source>
</reference>
<dbReference type="InterPro" id="IPR004841">
    <property type="entry name" value="AA-permease/SLC12A_dom"/>
</dbReference>
<evidence type="ECO:0000256" key="1">
    <source>
        <dbReference type="ARBA" id="ARBA00004141"/>
    </source>
</evidence>
<feature type="transmembrane region" description="Helical" evidence="5">
    <location>
        <begin position="473"/>
        <end position="491"/>
    </location>
</feature>
<feature type="transmembrane region" description="Helical" evidence="5">
    <location>
        <begin position="384"/>
        <end position="405"/>
    </location>
</feature>
<comment type="subcellular location">
    <subcellularLocation>
        <location evidence="1">Membrane</location>
        <topology evidence="1">Multi-pass membrane protein</topology>
    </subcellularLocation>
</comment>
<dbReference type="PANTHER" id="PTHR42770">
    <property type="entry name" value="AMINO ACID TRANSPORTER-RELATED"/>
    <property type="match status" value="1"/>
</dbReference>
<dbReference type="GO" id="GO:0055085">
    <property type="term" value="P:transmembrane transport"/>
    <property type="evidence" value="ECO:0007669"/>
    <property type="project" value="InterPro"/>
</dbReference>
<feature type="transmembrane region" description="Helical" evidence="5">
    <location>
        <begin position="184"/>
        <end position="202"/>
    </location>
</feature>
<feature type="transmembrane region" description="Helical" evidence="5">
    <location>
        <begin position="242"/>
        <end position="262"/>
    </location>
</feature>
<feature type="transmembrane region" description="Helical" evidence="5">
    <location>
        <begin position="274"/>
        <end position="293"/>
    </location>
</feature>
<feature type="transmembrane region" description="Helical" evidence="5">
    <location>
        <begin position="411"/>
        <end position="435"/>
    </location>
</feature>
<dbReference type="Proteomes" id="UP000426328">
    <property type="component" value="Chromosome"/>
</dbReference>
<dbReference type="PIRSF" id="PIRSF006060">
    <property type="entry name" value="AA_transporter"/>
    <property type="match status" value="1"/>
</dbReference>
<dbReference type="InterPro" id="IPR050367">
    <property type="entry name" value="APC_superfamily"/>
</dbReference>
<keyword evidence="2 5" id="KW-0812">Transmembrane</keyword>
<dbReference type="GO" id="GO:0016020">
    <property type="term" value="C:membrane"/>
    <property type="evidence" value="ECO:0007669"/>
    <property type="project" value="UniProtKB-SubCell"/>
</dbReference>
<dbReference type="Proteomes" id="UP000474054">
    <property type="component" value="Unassembled WGS sequence"/>
</dbReference>
<proteinExistence type="predicted"/>
<evidence type="ECO:0000256" key="4">
    <source>
        <dbReference type="ARBA" id="ARBA00023136"/>
    </source>
</evidence>
<feature type="transmembrane region" description="Helical" evidence="5">
    <location>
        <begin position="95"/>
        <end position="120"/>
    </location>
</feature>
<dbReference type="RefSeq" id="WP_152939442.1">
    <property type="nucleotide sequence ID" value="NZ_CP045482.1"/>
</dbReference>
<evidence type="ECO:0000259" key="6">
    <source>
        <dbReference type="Pfam" id="PF00324"/>
    </source>
</evidence>